<evidence type="ECO:0000313" key="3">
    <source>
        <dbReference type="Proteomes" id="UP000464657"/>
    </source>
</evidence>
<dbReference type="AlphaFoldDB" id="A0A7L4ZF96"/>
<sequence length="278" mass="31938">MRTPLLLICICLCIFTSCNTEPEPFVTIRSEVYNQLATETNSELDSMITKVASIEKLQEFNTAVKVIHTKDEMEIISAIIDTSIEEEINIDSLKMTENNTLFIHNKNNVNYDSFRKTNAQRARTGYSLKFPTSTYDTRNAKEIWEEAMQKKSSIAVMDSITMSEKVRIESRYHKGLNQLKEIDYVVLVHDALLIPPVLDATNKEFISGYILTHAFVYDFKTLERIEQKMIISSNGDQISFYTTSSSTRVNELSLEGKIRNDLINKKNIAVDSTFRFNR</sequence>
<evidence type="ECO:0000256" key="1">
    <source>
        <dbReference type="SAM" id="SignalP"/>
    </source>
</evidence>
<dbReference type="Proteomes" id="UP000464657">
    <property type="component" value="Chromosome"/>
</dbReference>
<gene>
    <name evidence="2" type="ORF">IMCC3317_06210</name>
</gene>
<evidence type="ECO:0008006" key="4">
    <source>
        <dbReference type="Google" id="ProtNLM"/>
    </source>
</evidence>
<keyword evidence="3" id="KW-1185">Reference proteome</keyword>
<accession>A0A7L4ZF96</accession>
<feature type="chain" id="PRO_5029655748" description="Lipoprotein" evidence="1">
    <location>
        <begin position="21"/>
        <end position="278"/>
    </location>
</feature>
<name>A0A7L4ZF96_9FLAO</name>
<dbReference type="RefSeq" id="WP_160128027.1">
    <property type="nucleotide sequence ID" value="NZ_CP019288.1"/>
</dbReference>
<feature type="signal peptide" evidence="1">
    <location>
        <begin position="1"/>
        <end position="20"/>
    </location>
</feature>
<protein>
    <recommendedName>
        <fullName evidence="4">Lipoprotein</fullName>
    </recommendedName>
</protein>
<reference evidence="2 3" key="1">
    <citation type="journal article" date="2013" name="Int. J. Syst. Evol. Microbiol.">
        <title>Kordia antarctica sp. nov., isolated from Antarctic seawater.</title>
        <authorList>
            <person name="Baek K."/>
            <person name="Choi A."/>
            <person name="Kang I."/>
            <person name="Lee K."/>
            <person name="Cho J.C."/>
        </authorList>
    </citation>
    <scope>NUCLEOTIDE SEQUENCE [LARGE SCALE GENOMIC DNA]</scope>
    <source>
        <strain evidence="2 3">IMCC3317</strain>
    </source>
</reference>
<keyword evidence="1" id="KW-0732">Signal</keyword>
<organism evidence="2 3">
    <name type="scientific">Kordia antarctica</name>
    <dbReference type="NCBI Taxonomy" id="1218801"/>
    <lineage>
        <taxon>Bacteria</taxon>
        <taxon>Pseudomonadati</taxon>
        <taxon>Bacteroidota</taxon>
        <taxon>Flavobacteriia</taxon>
        <taxon>Flavobacteriales</taxon>
        <taxon>Flavobacteriaceae</taxon>
        <taxon>Kordia</taxon>
    </lineage>
</organism>
<evidence type="ECO:0000313" key="2">
    <source>
        <dbReference type="EMBL" id="QHI35275.1"/>
    </source>
</evidence>
<dbReference type="KEGG" id="kan:IMCC3317_06210"/>
<dbReference type="EMBL" id="CP019288">
    <property type="protein sequence ID" value="QHI35275.1"/>
    <property type="molecule type" value="Genomic_DNA"/>
</dbReference>
<proteinExistence type="predicted"/>
<dbReference type="PROSITE" id="PS51257">
    <property type="entry name" value="PROKAR_LIPOPROTEIN"/>
    <property type="match status" value="1"/>
</dbReference>